<dbReference type="KEGG" id="egl:EGR_02532"/>
<dbReference type="CTD" id="36338247"/>
<dbReference type="OrthoDB" id="6618101at2759"/>
<dbReference type="AlphaFoldDB" id="W6UPM3"/>
<gene>
    <name evidence="2" type="ORF">EGR_02532</name>
</gene>
<proteinExistence type="predicted"/>
<accession>W6UPM3</accession>
<organism evidence="2 3">
    <name type="scientific">Echinococcus granulosus</name>
    <name type="common">Hydatid tapeworm</name>
    <dbReference type="NCBI Taxonomy" id="6210"/>
    <lineage>
        <taxon>Eukaryota</taxon>
        <taxon>Metazoa</taxon>
        <taxon>Spiralia</taxon>
        <taxon>Lophotrochozoa</taxon>
        <taxon>Platyhelminthes</taxon>
        <taxon>Cestoda</taxon>
        <taxon>Eucestoda</taxon>
        <taxon>Cyclophyllidea</taxon>
        <taxon>Taeniidae</taxon>
        <taxon>Echinococcus</taxon>
        <taxon>Echinococcus granulosus group</taxon>
    </lineage>
</organism>
<feature type="region of interest" description="Disordered" evidence="1">
    <location>
        <begin position="35"/>
        <end position="73"/>
    </location>
</feature>
<dbReference type="RefSeq" id="XP_024353932.1">
    <property type="nucleotide sequence ID" value="XM_024491781.1"/>
</dbReference>
<dbReference type="OMA" id="MRRPENG"/>
<evidence type="ECO:0000313" key="3">
    <source>
        <dbReference type="Proteomes" id="UP000019149"/>
    </source>
</evidence>
<reference evidence="2 3" key="1">
    <citation type="journal article" date="2013" name="Nat. Genet.">
        <title>The genome of the hydatid tapeworm Echinococcus granulosus.</title>
        <authorList>
            <person name="Zheng H."/>
            <person name="Zhang W."/>
            <person name="Zhang L."/>
            <person name="Zhang Z."/>
            <person name="Li J."/>
            <person name="Lu G."/>
            <person name="Zhu Y."/>
            <person name="Wang Y."/>
            <person name="Huang Y."/>
            <person name="Liu J."/>
            <person name="Kang H."/>
            <person name="Chen J."/>
            <person name="Wang L."/>
            <person name="Chen A."/>
            <person name="Yu S."/>
            <person name="Gao Z."/>
            <person name="Jin L."/>
            <person name="Gu W."/>
            <person name="Wang Z."/>
            <person name="Zhao L."/>
            <person name="Shi B."/>
            <person name="Wen H."/>
            <person name="Lin R."/>
            <person name="Jones M.K."/>
            <person name="Brejova B."/>
            <person name="Vinar T."/>
            <person name="Zhao G."/>
            <person name="McManus D.P."/>
            <person name="Chen Z."/>
            <person name="Zhou Y."/>
            <person name="Wang S."/>
        </authorList>
    </citation>
    <scope>NUCLEOTIDE SEQUENCE [LARGE SCALE GENOMIC DNA]</scope>
</reference>
<protein>
    <submittedName>
        <fullName evidence="2">Uncharacterized protein</fullName>
    </submittedName>
</protein>
<keyword evidence="3" id="KW-1185">Reference proteome</keyword>
<evidence type="ECO:0000256" key="1">
    <source>
        <dbReference type="SAM" id="MobiDB-lite"/>
    </source>
</evidence>
<evidence type="ECO:0000313" key="2">
    <source>
        <dbReference type="EMBL" id="EUB62736.1"/>
    </source>
</evidence>
<comment type="caution">
    <text evidence="2">The sequence shown here is derived from an EMBL/GenBank/DDBJ whole genome shotgun (WGS) entry which is preliminary data.</text>
</comment>
<dbReference type="Proteomes" id="UP000019149">
    <property type="component" value="Unassembled WGS sequence"/>
</dbReference>
<dbReference type="EMBL" id="APAU02000011">
    <property type="protein sequence ID" value="EUB62736.1"/>
    <property type="molecule type" value="Genomic_DNA"/>
</dbReference>
<sequence>MSVEVGSNPFRPDGELSREAEDIIKNSTILRDKVIINDPSMRRPENGIPHSLESPLKVESTSQGNESAPLCEGSPIWTGEVVSGQISFPVTEETVAAADGMQPMLQVEHCVRDVQTIMYVVLFVRSQCT</sequence>
<dbReference type="GeneID" id="36338247"/>
<feature type="compositionally biased region" description="Basic and acidic residues" evidence="1">
    <location>
        <begin position="35"/>
        <end position="45"/>
    </location>
</feature>
<name>W6UPM3_ECHGR</name>